<dbReference type="Gene3D" id="1.20.5.1190">
    <property type="entry name" value="iswi atpase"/>
    <property type="match status" value="1"/>
</dbReference>
<dbReference type="CDD" id="cd00167">
    <property type="entry name" value="SANT"/>
    <property type="match status" value="1"/>
</dbReference>
<evidence type="ECO:0000313" key="3">
    <source>
        <dbReference type="EMBL" id="GMG23308.1"/>
    </source>
</evidence>
<gene>
    <name evidence="3" type="ORF">Amon01_000276800</name>
</gene>
<dbReference type="AlphaFoldDB" id="A0A9W7DFP9"/>
<dbReference type="GO" id="GO:0005634">
    <property type="term" value="C:nucleus"/>
    <property type="evidence" value="ECO:0007669"/>
    <property type="project" value="InterPro"/>
</dbReference>
<dbReference type="Proteomes" id="UP001165063">
    <property type="component" value="Unassembled WGS sequence"/>
</dbReference>
<evidence type="ECO:0000256" key="1">
    <source>
        <dbReference type="SAM" id="MobiDB-lite"/>
    </source>
</evidence>
<feature type="domain" description="SANT" evidence="2">
    <location>
        <begin position="58"/>
        <end position="110"/>
    </location>
</feature>
<keyword evidence="4" id="KW-1185">Reference proteome</keyword>
<dbReference type="GO" id="GO:0006338">
    <property type="term" value="P:chromatin remodeling"/>
    <property type="evidence" value="ECO:0007669"/>
    <property type="project" value="InterPro"/>
</dbReference>
<dbReference type="Pfam" id="PF09110">
    <property type="entry name" value="HAND"/>
    <property type="match status" value="1"/>
</dbReference>
<dbReference type="PROSITE" id="PS51293">
    <property type="entry name" value="SANT"/>
    <property type="match status" value="1"/>
</dbReference>
<reference evidence="3" key="1">
    <citation type="submission" date="2023-04" db="EMBL/GenBank/DDBJ databases">
        <title>Ambrosiozyma monospora NBRC 1965.</title>
        <authorList>
            <person name="Ichikawa N."/>
            <person name="Sato H."/>
            <person name="Tonouchi N."/>
        </authorList>
    </citation>
    <scope>NUCLEOTIDE SEQUENCE</scope>
    <source>
        <strain evidence="3">NBRC 1965</strain>
    </source>
</reference>
<dbReference type="OrthoDB" id="5857104at2759"/>
<dbReference type="EMBL" id="BSXU01001059">
    <property type="protein sequence ID" value="GMG23308.1"/>
    <property type="molecule type" value="Genomic_DNA"/>
</dbReference>
<evidence type="ECO:0000259" key="2">
    <source>
        <dbReference type="PROSITE" id="PS51293"/>
    </source>
</evidence>
<dbReference type="InterPro" id="IPR015195">
    <property type="entry name" value="SLIDE"/>
</dbReference>
<dbReference type="InterPro" id="IPR017884">
    <property type="entry name" value="SANT_dom"/>
</dbReference>
<dbReference type="GO" id="GO:0003677">
    <property type="term" value="F:DNA binding"/>
    <property type="evidence" value="ECO:0007669"/>
    <property type="project" value="InterPro"/>
</dbReference>
<dbReference type="SMART" id="SM00717">
    <property type="entry name" value="SANT"/>
    <property type="match status" value="2"/>
</dbReference>
<organism evidence="3 4">
    <name type="scientific">Ambrosiozyma monospora</name>
    <name type="common">Yeast</name>
    <name type="synonym">Endomycopsis monosporus</name>
    <dbReference type="NCBI Taxonomy" id="43982"/>
    <lineage>
        <taxon>Eukaryota</taxon>
        <taxon>Fungi</taxon>
        <taxon>Dikarya</taxon>
        <taxon>Ascomycota</taxon>
        <taxon>Saccharomycotina</taxon>
        <taxon>Pichiomycetes</taxon>
        <taxon>Pichiales</taxon>
        <taxon>Pichiaceae</taxon>
        <taxon>Ambrosiozyma</taxon>
    </lineage>
</organism>
<evidence type="ECO:0000313" key="4">
    <source>
        <dbReference type="Proteomes" id="UP001165063"/>
    </source>
</evidence>
<accession>A0A9W7DFP9</accession>
<protein>
    <submittedName>
        <fullName evidence="3">Unnamed protein product</fullName>
    </submittedName>
</protein>
<dbReference type="InterPro" id="IPR036306">
    <property type="entry name" value="ISWI_HAND-dom_sf"/>
</dbReference>
<dbReference type="SUPFAM" id="SSF46689">
    <property type="entry name" value="Homeodomain-like"/>
    <property type="match status" value="2"/>
</dbReference>
<dbReference type="Pfam" id="PF09111">
    <property type="entry name" value="SLIDE"/>
    <property type="match status" value="1"/>
</dbReference>
<dbReference type="InterPro" id="IPR015194">
    <property type="entry name" value="ISWI_HAND-dom"/>
</dbReference>
<dbReference type="Gene3D" id="1.10.1040.30">
    <property type="entry name" value="ISWI, HAND domain"/>
    <property type="match status" value="1"/>
</dbReference>
<proteinExistence type="predicted"/>
<comment type="caution">
    <text evidence="3">The sequence shown here is derived from an EMBL/GenBank/DDBJ whole genome shotgun (WGS) entry which is preliminary data.</text>
</comment>
<dbReference type="Gene3D" id="1.10.10.60">
    <property type="entry name" value="Homeodomain-like"/>
    <property type="match status" value="2"/>
</dbReference>
<feature type="region of interest" description="Disordered" evidence="1">
    <location>
        <begin position="246"/>
        <end position="269"/>
    </location>
</feature>
<sequence>MEKSYYKKKLGSKVDLAKGSSTTSDERLLDQQLEQYEVDHAVKLTPEEEAEKQELLKQGFSNWTRRDFFTFISGSAKHGRNAIKLIASEFEDKTYEEVKEYAEQFWQNYEQIEGYERYLNQIETGEDKNRKSKIQKEALRRKISSCKYPLQELSLQYPPSASVKKMFNEDEDRFLLVQLYRFGLDTPDIYDKIRESIRGFPLFQFNFYFQSRTTTEINRRCVTLLQCLIREYEGFIPDVEKVMDGRYGKRRNGGHGGANGNPKSKKVKR</sequence>
<dbReference type="GO" id="GO:0031491">
    <property type="term" value="F:nucleosome binding"/>
    <property type="evidence" value="ECO:0007669"/>
    <property type="project" value="InterPro"/>
</dbReference>
<dbReference type="SUPFAM" id="SSF101224">
    <property type="entry name" value="HAND domain of the nucleosome remodeling ATPase ISWI"/>
    <property type="match status" value="1"/>
</dbReference>
<dbReference type="InterPro" id="IPR009057">
    <property type="entry name" value="Homeodomain-like_sf"/>
</dbReference>
<dbReference type="InterPro" id="IPR001005">
    <property type="entry name" value="SANT/Myb"/>
</dbReference>
<name>A0A9W7DFP9_AMBMO</name>